<organism evidence="2 3">
    <name type="scientific">Candidatus Nitrosocosmicus franklandianus</name>
    <dbReference type="NCBI Taxonomy" id="1798806"/>
    <lineage>
        <taxon>Archaea</taxon>
        <taxon>Nitrososphaerota</taxon>
        <taxon>Nitrososphaeria</taxon>
        <taxon>Nitrososphaerales</taxon>
        <taxon>Nitrososphaeraceae</taxon>
        <taxon>Candidatus Nitrosocosmicus</taxon>
    </lineage>
</organism>
<feature type="transmembrane region" description="Helical" evidence="1">
    <location>
        <begin position="6"/>
        <end position="25"/>
    </location>
</feature>
<proteinExistence type="predicted"/>
<dbReference type="KEGG" id="nfn:NFRAN_0638"/>
<dbReference type="GeneID" id="39420143"/>
<dbReference type="Proteomes" id="UP000294299">
    <property type="component" value="Chromosome NFRAN"/>
</dbReference>
<keyword evidence="1" id="KW-0472">Membrane</keyword>
<reference evidence="2 3" key="1">
    <citation type="submission" date="2019-02" db="EMBL/GenBank/DDBJ databases">
        <authorList>
            <person name="Lehtovirta-Morley E L."/>
        </authorList>
    </citation>
    <scope>NUCLEOTIDE SEQUENCE [LARGE SCALE GENOMIC DNA]</scope>
    <source>
        <strain evidence="2">NFRAN1</strain>
    </source>
</reference>
<evidence type="ECO:0000313" key="3">
    <source>
        <dbReference type="Proteomes" id="UP000294299"/>
    </source>
</evidence>
<protein>
    <submittedName>
        <fullName evidence="2">Uncharacterized protein</fullName>
    </submittedName>
</protein>
<dbReference type="AlphaFoldDB" id="A0A484IBA3"/>
<dbReference type="EMBL" id="LR216287">
    <property type="protein sequence ID" value="VFJ12960.1"/>
    <property type="molecule type" value="Genomic_DNA"/>
</dbReference>
<evidence type="ECO:0000313" key="2">
    <source>
        <dbReference type="EMBL" id="VFJ12960.1"/>
    </source>
</evidence>
<dbReference type="RefSeq" id="WP_134482955.1">
    <property type="nucleotide sequence ID" value="NZ_LR216287.1"/>
</dbReference>
<sequence>MGIISFLIGLAISTILIYIVTKLLGEKEGLKIALLAALLGSIMFGFINYIFGNGIVAAAIGGIIWLVALKWLYSTGWLKAILIAVVLWIVVSIVGVFLPTFPSPF</sequence>
<gene>
    <name evidence="2" type="ORF">NFRAN_0638</name>
</gene>
<accession>A0A484IBA3</accession>
<keyword evidence="1" id="KW-0812">Transmembrane</keyword>
<name>A0A484IBA3_9ARCH</name>
<keyword evidence="3" id="KW-1185">Reference proteome</keyword>
<keyword evidence="1" id="KW-1133">Transmembrane helix</keyword>
<feature type="transmembrane region" description="Helical" evidence="1">
    <location>
        <begin position="32"/>
        <end position="49"/>
    </location>
</feature>
<feature type="transmembrane region" description="Helical" evidence="1">
    <location>
        <begin position="80"/>
        <end position="101"/>
    </location>
</feature>
<evidence type="ECO:0000256" key="1">
    <source>
        <dbReference type="SAM" id="Phobius"/>
    </source>
</evidence>
<dbReference type="OrthoDB" id="147312at2157"/>